<evidence type="ECO:0000313" key="4">
    <source>
        <dbReference type="EMBL" id="VFJ70682.1"/>
    </source>
</evidence>
<dbReference type="EMBL" id="CAADFA010000570">
    <property type="protein sequence ID" value="VFJ70682.1"/>
    <property type="molecule type" value="Genomic_DNA"/>
</dbReference>
<sequence length="359" mass="38637">MFTKKTALSLIAVALVLVVLGTAIVRQDQGQTIIDSSQTRVGAIIPLTGEVATYGDSLKKGFELAAAEFDGKIAVVYEDSKANPTEGVTAMQKLLGQGVRHFLGDATSGVSLAPLADQNKALLMISIATSDKLTDAGPYVFRNCPPNARQATAAAEFVEKQLKASRVAVIAKANPYAANLAVAFKKEAGERGMAIVLDEQYELSEKSFSVLVEKLRQAEADAAFIPGNHEDTARLLRKARELKLELPFIGTDGAYSPKLMEIAGPASEGFFLTMLGIDESSEYYRKLDDAYRQRFGGEPDVFTAYGYEGAKVLFQTIAEGGTIEEQRVRLATGRWPGLMGEVLFDGNGEVIRSVGVLEV</sequence>
<comment type="similarity">
    <text evidence="1">Belongs to the leucine-binding protein family.</text>
</comment>
<feature type="domain" description="Leucine-binding protein" evidence="3">
    <location>
        <begin position="39"/>
        <end position="357"/>
    </location>
</feature>
<gene>
    <name evidence="5" type="ORF">BECKFM1743A_GA0114220_105761</name>
    <name evidence="6" type="ORF">BECKFM1743B_GA0114221_105651</name>
    <name evidence="4" type="ORF">BECKFM1743C_GA0114222_105701</name>
</gene>
<dbReference type="CDD" id="cd19984">
    <property type="entry name" value="PBP1_ABC_ligand_binding-like"/>
    <property type="match status" value="1"/>
</dbReference>
<evidence type="ECO:0000313" key="6">
    <source>
        <dbReference type="EMBL" id="VFK18669.1"/>
    </source>
</evidence>
<accession>A0A450TR41</accession>
<dbReference type="InterPro" id="IPR028082">
    <property type="entry name" value="Peripla_BP_I"/>
</dbReference>
<evidence type="ECO:0000256" key="2">
    <source>
        <dbReference type="ARBA" id="ARBA00022729"/>
    </source>
</evidence>
<dbReference type="Pfam" id="PF13458">
    <property type="entry name" value="Peripla_BP_6"/>
    <property type="match status" value="1"/>
</dbReference>
<dbReference type="PANTHER" id="PTHR30483">
    <property type="entry name" value="LEUCINE-SPECIFIC-BINDING PROTEIN"/>
    <property type="match status" value="1"/>
</dbReference>
<proteinExistence type="inferred from homology"/>
<dbReference type="AlphaFoldDB" id="A0A450TR41"/>
<evidence type="ECO:0000256" key="1">
    <source>
        <dbReference type="ARBA" id="ARBA00010062"/>
    </source>
</evidence>
<evidence type="ECO:0000313" key="5">
    <source>
        <dbReference type="EMBL" id="VFJ71104.1"/>
    </source>
</evidence>
<protein>
    <submittedName>
        <fullName evidence="4">Branched-chain amino acid transport system substrate-binding protein</fullName>
    </submittedName>
</protein>
<dbReference type="EMBL" id="CAADFL010000565">
    <property type="protein sequence ID" value="VFK18669.1"/>
    <property type="molecule type" value="Genomic_DNA"/>
</dbReference>
<dbReference type="InterPro" id="IPR028081">
    <property type="entry name" value="Leu-bd"/>
</dbReference>
<dbReference type="InterPro" id="IPR051010">
    <property type="entry name" value="BCAA_transport"/>
</dbReference>
<dbReference type="Gene3D" id="3.40.50.2300">
    <property type="match status" value="2"/>
</dbReference>
<name>A0A450TR41_9GAMM</name>
<dbReference type="EMBL" id="CAADEZ010000576">
    <property type="protein sequence ID" value="VFJ71104.1"/>
    <property type="molecule type" value="Genomic_DNA"/>
</dbReference>
<keyword evidence="2" id="KW-0732">Signal</keyword>
<dbReference type="PANTHER" id="PTHR30483:SF6">
    <property type="entry name" value="PERIPLASMIC BINDING PROTEIN OF ABC TRANSPORTER FOR NATURAL AMINO ACIDS"/>
    <property type="match status" value="1"/>
</dbReference>
<organism evidence="4">
    <name type="scientific">Candidatus Kentrum sp. FM</name>
    <dbReference type="NCBI Taxonomy" id="2126340"/>
    <lineage>
        <taxon>Bacteria</taxon>
        <taxon>Pseudomonadati</taxon>
        <taxon>Pseudomonadota</taxon>
        <taxon>Gammaproteobacteria</taxon>
        <taxon>Candidatus Kentrum</taxon>
    </lineage>
</organism>
<reference evidence="4" key="1">
    <citation type="submission" date="2019-02" db="EMBL/GenBank/DDBJ databases">
        <authorList>
            <person name="Gruber-Vodicka R. H."/>
            <person name="Seah K. B. B."/>
        </authorList>
    </citation>
    <scope>NUCLEOTIDE SEQUENCE</scope>
    <source>
        <strain evidence="5">BECK_BZ163</strain>
        <strain evidence="6">BECK_BZ164</strain>
        <strain evidence="4">BECK_BZ165</strain>
    </source>
</reference>
<dbReference type="SUPFAM" id="SSF53822">
    <property type="entry name" value="Periplasmic binding protein-like I"/>
    <property type="match status" value="1"/>
</dbReference>
<evidence type="ECO:0000259" key="3">
    <source>
        <dbReference type="Pfam" id="PF13458"/>
    </source>
</evidence>